<keyword evidence="1" id="KW-0805">Transcription regulation</keyword>
<dbReference type="InterPro" id="IPR036271">
    <property type="entry name" value="Tet_transcr_reg_TetR-rel_C_sf"/>
</dbReference>
<keyword evidence="3" id="KW-0804">Transcription</keyword>
<organism evidence="6 7">
    <name type="scientific">Terriglobus albidus</name>
    <dbReference type="NCBI Taxonomy" id="1592106"/>
    <lineage>
        <taxon>Bacteria</taxon>
        <taxon>Pseudomonadati</taxon>
        <taxon>Acidobacteriota</taxon>
        <taxon>Terriglobia</taxon>
        <taxon>Terriglobales</taxon>
        <taxon>Acidobacteriaceae</taxon>
        <taxon>Terriglobus</taxon>
    </lineage>
</organism>
<gene>
    <name evidence="6" type="ORF">FTW19_25260</name>
</gene>
<protein>
    <submittedName>
        <fullName evidence="6">TetR/AcrR family transcriptional regulator</fullName>
    </submittedName>
</protein>
<keyword evidence="2 4" id="KW-0238">DNA-binding</keyword>
<reference evidence="6 7" key="1">
    <citation type="submission" date="2019-08" db="EMBL/GenBank/DDBJ databases">
        <title>Complete genome sequence of Terriglobus albidus strain ORNL.</title>
        <authorList>
            <person name="Podar M."/>
        </authorList>
    </citation>
    <scope>NUCLEOTIDE SEQUENCE [LARGE SCALE GENOMIC DNA]</scope>
    <source>
        <strain evidence="6 7">ORNL</strain>
    </source>
</reference>
<keyword evidence="7" id="KW-1185">Reference proteome</keyword>
<sequence length="200" mass="22303">MSKRDTILKSAETLIRREGSQQLTLDRVAERAQVSKGGLLYHFPSKEELVAGLVARTIEYFDRDLATAKAELPDRPGRNTLAFVLASLEGRWAQDAGLSPERLDVFASAIAAASTDMKLVEPMREAYARWQALLEHDGIDPITATIVRLAVDGLWFTEMFGFDDAICTGERRAQIMTRLKEMCTAEPQSTSKRKSRRGKA</sequence>
<proteinExistence type="predicted"/>
<dbReference type="InterPro" id="IPR001647">
    <property type="entry name" value="HTH_TetR"/>
</dbReference>
<dbReference type="Gene3D" id="1.10.357.10">
    <property type="entry name" value="Tetracycline Repressor, domain 2"/>
    <property type="match status" value="1"/>
</dbReference>
<dbReference type="SUPFAM" id="SSF46689">
    <property type="entry name" value="Homeodomain-like"/>
    <property type="match status" value="1"/>
</dbReference>
<feature type="DNA-binding region" description="H-T-H motif" evidence="4">
    <location>
        <begin position="24"/>
        <end position="43"/>
    </location>
</feature>
<dbReference type="SUPFAM" id="SSF48498">
    <property type="entry name" value="Tetracyclin repressor-like, C-terminal domain"/>
    <property type="match status" value="1"/>
</dbReference>
<evidence type="ECO:0000256" key="1">
    <source>
        <dbReference type="ARBA" id="ARBA00023015"/>
    </source>
</evidence>
<evidence type="ECO:0000256" key="2">
    <source>
        <dbReference type="ARBA" id="ARBA00023125"/>
    </source>
</evidence>
<dbReference type="InterPro" id="IPR041479">
    <property type="entry name" value="TetR_CgmR_C"/>
</dbReference>
<dbReference type="Pfam" id="PF00440">
    <property type="entry name" value="TetR_N"/>
    <property type="match status" value="1"/>
</dbReference>
<dbReference type="RefSeq" id="WP_147650315.1">
    <property type="nucleotide sequence ID" value="NZ_CP042806.1"/>
</dbReference>
<dbReference type="PRINTS" id="PR00455">
    <property type="entry name" value="HTHTETR"/>
</dbReference>
<evidence type="ECO:0000256" key="3">
    <source>
        <dbReference type="ARBA" id="ARBA00023163"/>
    </source>
</evidence>
<evidence type="ECO:0000259" key="5">
    <source>
        <dbReference type="PROSITE" id="PS50977"/>
    </source>
</evidence>
<evidence type="ECO:0000313" key="6">
    <source>
        <dbReference type="EMBL" id="QEE31021.1"/>
    </source>
</evidence>
<evidence type="ECO:0000313" key="7">
    <source>
        <dbReference type="Proteomes" id="UP000321820"/>
    </source>
</evidence>
<dbReference type="InterPro" id="IPR050109">
    <property type="entry name" value="HTH-type_TetR-like_transc_reg"/>
</dbReference>
<dbReference type="Proteomes" id="UP000321820">
    <property type="component" value="Chromosome"/>
</dbReference>
<dbReference type="Pfam" id="PF17937">
    <property type="entry name" value="TetR_C_28"/>
    <property type="match status" value="1"/>
</dbReference>
<dbReference type="OrthoDB" id="2720430at2"/>
<dbReference type="KEGG" id="talb:FTW19_25260"/>
<feature type="domain" description="HTH tetR-type" evidence="5">
    <location>
        <begin position="1"/>
        <end position="61"/>
    </location>
</feature>
<dbReference type="InterPro" id="IPR009057">
    <property type="entry name" value="Homeodomain-like_sf"/>
</dbReference>
<dbReference type="GO" id="GO:0003700">
    <property type="term" value="F:DNA-binding transcription factor activity"/>
    <property type="evidence" value="ECO:0007669"/>
    <property type="project" value="TreeGrafter"/>
</dbReference>
<dbReference type="GO" id="GO:0000976">
    <property type="term" value="F:transcription cis-regulatory region binding"/>
    <property type="evidence" value="ECO:0007669"/>
    <property type="project" value="TreeGrafter"/>
</dbReference>
<evidence type="ECO:0000256" key="4">
    <source>
        <dbReference type="PROSITE-ProRule" id="PRU00335"/>
    </source>
</evidence>
<dbReference type="PROSITE" id="PS50977">
    <property type="entry name" value="HTH_TETR_2"/>
    <property type="match status" value="1"/>
</dbReference>
<dbReference type="EMBL" id="CP042806">
    <property type="protein sequence ID" value="QEE31021.1"/>
    <property type="molecule type" value="Genomic_DNA"/>
</dbReference>
<accession>A0A5B9EKV9</accession>
<dbReference type="PANTHER" id="PTHR30055">
    <property type="entry name" value="HTH-TYPE TRANSCRIPTIONAL REGULATOR RUTR"/>
    <property type="match status" value="1"/>
</dbReference>
<dbReference type="AlphaFoldDB" id="A0A5B9EKV9"/>
<dbReference type="PANTHER" id="PTHR30055:SF234">
    <property type="entry name" value="HTH-TYPE TRANSCRIPTIONAL REGULATOR BETI"/>
    <property type="match status" value="1"/>
</dbReference>
<name>A0A5B9EKV9_9BACT</name>